<reference evidence="16 17" key="1">
    <citation type="submission" date="2021-07" db="EMBL/GenBank/DDBJ databases">
        <authorList>
            <person name="Imarazene B."/>
            <person name="Zahm M."/>
            <person name="Klopp C."/>
            <person name="Cabau C."/>
            <person name="Beille S."/>
            <person name="Jouanno E."/>
            <person name="Castinel A."/>
            <person name="Lluch J."/>
            <person name="Gil L."/>
            <person name="Kuchtly C."/>
            <person name="Lopez Roques C."/>
            <person name="Donnadieu C."/>
            <person name="Parrinello H."/>
            <person name="Journot L."/>
            <person name="Du K."/>
            <person name="Schartl M."/>
            <person name="Retaux S."/>
            <person name="Guiguen Y."/>
        </authorList>
    </citation>
    <scope>NUCLEOTIDE SEQUENCE [LARGE SCALE GENOMIC DNA]</scope>
    <source>
        <strain evidence="16">Pach_M1</strain>
        <tissue evidence="16">Testis</tissue>
    </source>
</reference>
<dbReference type="InterPro" id="IPR013783">
    <property type="entry name" value="Ig-like_fold"/>
</dbReference>
<evidence type="ECO:0000256" key="7">
    <source>
        <dbReference type="ARBA" id="ARBA00023130"/>
    </source>
</evidence>
<dbReference type="InterPro" id="IPR050160">
    <property type="entry name" value="MHC/Immunoglobulin"/>
</dbReference>
<feature type="signal peptide" evidence="14">
    <location>
        <begin position="1"/>
        <end position="21"/>
    </location>
</feature>
<evidence type="ECO:0000256" key="11">
    <source>
        <dbReference type="ARBA" id="ARBA00023182"/>
    </source>
</evidence>
<evidence type="ECO:0000256" key="8">
    <source>
        <dbReference type="ARBA" id="ARBA00023136"/>
    </source>
</evidence>
<evidence type="ECO:0000256" key="1">
    <source>
        <dbReference type="ARBA" id="ARBA00004479"/>
    </source>
</evidence>
<keyword evidence="7" id="KW-1064">Adaptive immunity</keyword>
<name>A0A8T2LL86_ASTMX</name>
<dbReference type="SMR" id="A0A8T2LL86"/>
<dbReference type="InterPro" id="IPR003006">
    <property type="entry name" value="Ig/MHC_CS"/>
</dbReference>
<proteinExistence type="inferred from homology"/>
<dbReference type="SUPFAM" id="SSF48726">
    <property type="entry name" value="Immunoglobulin"/>
    <property type="match status" value="1"/>
</dbReference>
<dbReference type="InterPro" id="IPR014745">
    <property type="entry name" value="MHC_II_a/b_N"/>
</dbReference>
<evidence type="ECO:0000256" key="10">
    <source>
        <dbReference type="ARBA" id="ARBA00023180"/>
    </source>
</evidence>
<dbReference type="GO" id="GO:0002504">
    <property type="term" value="P:antigen processing and presentation of peptide or polysaccharide antigen via MHC class II"/>
    <property type="evidence" value="ECO:0007669"/>
    <property type="project" value="UniProtKB-KW"/>
</dbReference>
<keyword evidence="8 13" id="KW-0472">Membrane</keyword>
<feature type="transmembrane region" description="Helical" evidence="13">
    <location>
        <begin position="234"/>
        <end position="257"/>
    </location>
</feature>
<evidence type="ECO:0000256" key="14">
    <source>
        <dbReference type="SAM" id="SignalP"/>
    </source>
</evidence>
<evidence type="ECO:0000256" key="3">
    <source>
        <dbReference type="ARBA" id="ARBA00022692"/>
    </source>
</evidence>
<evidence type="ECO:0000256" key="2">
    <source>
        <dbReference type="ARBA" id="ARBA00007394"/>
    </source>
</evidence>
<evidence type="ECO:0000256" key="5">
    <source>
        <dbReference type="ARBA" id="ARBA00022859"/>
    </source>
</evidence>
<accession>A0A8T2LL86</accession>
<dbReference type="PANTHER" id="PTHR19944">
    <property type="entry name" value="MHC CLASS II-RELATED"/>
    <property type="match status" value="1"/>
</dbReference>
<comment type="similarity">
    <text evidence="2">Belongs to the MHC class II family.</text>
</comment>
<dbReference type="InterPro" id="IPR003597">
    <property type="entry name" value="Ig_C1-set"/>
</dbReference>
<dbReference type="Pfam" id="PF07654">
    <property type="entry name" value="C1-set"/>
    <property type="match status" value="1"/>
</dbReference>
<keyword evidence="9" id="KW-1015">Disulfide bond</keyword>
<dbReference type="Pfam" id="PF00993">
    <property type="entry name" value="MHC_II_alpha"/>
    <property type="match status" value="1"/>
</dbReference>
<dbReference type="CDD" id="cd05767">
    <property type="entry name" value="IgC1_MHC_II_alpha"/>
    <property type="match status" value="1"/>
</dbReference>
<sequence>MCVCVCAARRLVCVCARSVLCLCVRAQACVCVCVCTDCCFLVSVLHRDLGLTLCSETDRQDIYGLDGEEMWHADFRLEKGVMTLPQFADPFSYAEGEYERAAADAETCKSNLANSKKANNYPAEPKDDPHVSVYSKEDVVLGYKNTLICYINGFYPARVGVSWTRNNVNVTDEASLSRYYVNDDGSFNLVSALSFTPEEGDIYTCTVEHVALERPTTKIWGDVQAELPDAGVGASVFCGVGLAAGLLGVAVGTFFLVKGNNCN</sequence>
<gene>
    <name evidence="16" type="primary">H2-AA</name>
    <name evidence="16" type="ORF">AMEX_G15493</name>
</gene>
<dbReference type="PROSITE" id="PS00290">
    <property type="entry name" value="IG_MHC"/>
    <property type="match status" value="1"/>
</dbReference>
<evidence type="ECO:0000256" key="9">
    <source>
        <dbReference type="ARBA" id="ARBA00023157"/>
    </source>
</evidence>
<evidence type="ECO:0000256" key="6">
    <source>
        <dbReference type="ARBA" id="ARBA00022989"/>
    </source>
</evidence>
<keyword evidence="10" id="KW-0325">Glycoprotein</keyword>
<dbReference type="GO" id="GO:0002250">
    <property type="term" value="P:adaptive immune response"/>
    <property type="evidence" value="ECO:0007669"/>
    <property type="project" value="UniProtKB-KW"/>
</dbReference>
<dbReference type="SUPFAM" id="SSF54452">
    <property type="entry name" value="MHC antigen-recognition domain"/>
    <property type="match status" value="1"/>
</dbReference>
<feature type="domain" description="Ig-like" evidence="15">
    <location>
        <begin position="129"/>
        <end position="217"/>
    </location>
</feature>
<dbReference type="Proteomes" id="UP000752171">
    <property type="component" value="Unassembled WGS sequence"/>
</dbReference>
<evidence type="ECO:0000256" key="12">
    <source>
        <dbReference type="ARBA" id="ARBA00023319"/>
    </source>
</evidence>
<evidence type="ECO:0000256" key="13">
    <source>
        <dbReference type="SAM" id="Phobius"/>
    </source>
</evidence>
<evidence type="ECO:0000313" key="17">
    <source>
        <dbReference type="Proteomes" id="UP000752171"/>
    </source>
</evidence>
<comment type="subcellular location">
    <subcellularLocation>
        <location evidence="1">Membrane</location>
        <topology evidence="1">Single-pass type I membrane protein</topology>
    </subcellularLocation>
</comment>
<dbReference type="AlphaFoldDB" id="A0A8T2LL86"/>
<keyword evidence="6 13" id="KW-1133">Transmembrane helix</keyword>
<organism evidence="16 17">
    <name type="scientific">Astyanax mexicanus</name>
    <name type="common">Blind cave fish</name>
    <name type="synonym">Astyanax fasciatus mexicanus</name>
    <dbReference type="NCBI Taxonomy" id="7994"/>
    <lineage>
        <taxon>Eukaryota</taxon>
        <taxon>Metazoa</taxon>
        <taxon>Chordata</taxon>
        <taxon>Craniata</taxon>
        <taxon>Vertebrata</taxon>
        <taxon>Euteleostomi</taxon>
        <taxon>Actinopterygii</taxon>
        <taxon>Neopterygii</taxon>
        <taxon>Teleostei</taxon>
        <taxon>Ostariophysi</taxon>
        <taxon>Characiformes</taxon>
        <taxon>Characoidei</taxon>
        <taxon>Acestrorhamphidae</taxon>
        <taxon>Acestrorhamphinae</taxon>
        <taxon>Astyanax</taxon>
    </lineage>
</organism>
<keyword evidence="11" id="KW-0491">MHC II</keyword>
<keyword evidence="4 14" id="KW-0732">Signal</keyword>
<dbReference type="InterPro" id="IPR001003">
    <property type="entry name" value="MHC_II_a_N"/>
</dbReference>
<dbReference type="InterPro" id="IPR036179">
    <property type="entry name" value="Ig-like_dom_sf"/>
</dbReference>
<dbReference type="PROSITE" id="PS50835">
    <property type="entry name" value="IG_LIKE"/>
    <property type="match status" value="1"/>
</dbReference>
<keyword evidence="3 13" id="KW-0812">Transmembrane</keyword>
<dbReference type="Gene3D" id="2.60.40.10">
    <property type="entry name" value="Immunoglobulins"/>
    <property type="match status" value="1"/>
</dbReference>
<dbReference type="InterPro" id="IPR007110">
    <property type="entry name" value="Ig-like_dom"/>
</dbReference>
<keyword evidence="5" id="KW-0391">Immunity</keyword>
<dbReference type="Gene3D" id="3.10.320.10">
    <property type="entry name" value="Class II Histocompatibility Antigen, M Beta Chain, Chain B, domain 1"/>
    <property type="match status" value="1"/>
</dbReference>
<feature type="chain" id="PRO_5035860929" evidence="14">
    <location>
        <begin position="22"/>
        <end position="263"/>
    </location>
</feature>
<protein>
    <submittedName>
        <fullName evidence="16">H-2 class II histocompatibility antigen, A-Q alpha chain-like isoform X2</fullName>
    </submittedName>
</protein>
<evidence type="ECO:0000259" key="15">
    <source>
        <dbReference type="PROSITE" id="PS50835"/>
    </source>
</evidence>
<comment type="caution">
    <text evidence="16">The sequence shown here is derived from an EMBL/GenBank/DDBJ whole genome shotgun (WGS) entry which is preliminary data.</text>
</comment>
<evidence type="ECO:0000256" key="4">
    <source>
        <dbReference type="ARBA" id="ARBA00022729"/>
    </source>
</evidence>
<dbReference type="SMART" id="SM00920">
    <property type="entry name" value="MHC_II_alpha"/>
    <property type="match status" value="1"/>
</dbReference>
<dbReference type="PANTHER" id="PTHR19944:SF86">
    <property type="entry name" value="HLA CLASS II HISTOCOMPATIBILITY ANTIGEN, DR ALPHA CHAIN"/>
    <property type="match status" value="1"/>
</dbReference>
<keyword evidence="12" id="KW-0393">Immunoglobulin domain</keyword>
<dbReference type="GO" id="GO:0042613">
    <property type="term" value="C:MHC class II protein complex"/>
    <property type="evidence" value="ECO:0007669"/>
    <property type="project" value="UniProtKB-KW"/>
</dbReference>
<dbReference type="InterPro" id="IPR011162">
    <property type="entry name" value="MHC_I/II-like_Ag-recog"/>
</dbReference>
<dbReference type="EMBL" id="JAICCE010000012">
    <property type="protein sequence ID" value="KAG9270535.1"/>
    <property type="molecule type" value="Genomic_DNA"/>
</dbReference>
<dbReference type="SMART" id="SM00407">
    <property type="entry name" value="IGc1"/>
    <property type="match status" value="1"/>
</dbReference>
<evidence type="ECO:0000313" key="16">
    <source>
        <dbReference type="EMBL" id="KAG9270535.1"/>
    </source>
</evidence>